<keyword evidence="4" id="KW-1185">Reference proteome</keyword>
<feature type="compositionally biased region" description="Basic and acidic residues" evidence="1">
    <location>
        <begin position="148"/>
        <end position="172"/>
    </location>
</feature>
<reference evidence="3" key="1">
    <citation type="submission" date="2022-12" db="EMBL/GenBank/DDBJ databases">
        <title>Draft genome assemblies for two species of Escallonia (Escalloniales).</title>
        <authorList>
            <person name="Chanderbali A."/>
            <person name="Dervinis C."/>
            <person name="Anghel I."/>
            <person name="Soltis D."/>
            <person name="Soltis P."/>
            <person name="Zapata F."/>
        </authorList>
    </citation>
    <scope>NUCLEOTIDE SEQUENCE</scope>
    <source>
        <strain evidence="3">UCBG64.0493</strain>
        <tissue evidence="3">Leaf</tissue>
    </source>
</reference>
<proteinExistence type="predicted"/>
<gene>
    <name evidence="3" type="ORF">RJ639_014122</name>
</gene>
<dbReference type="Proteomes" id="UP001188597">
    <property type="component" value="Unassembled WGS sequence"/>
</dbReference>
<organism evidence="3 4">
    <name type="scientific">Escallonia herrerae</name>
    <dbReference type="NCBI Taxonomy" id="1293975"/>
    <lineage>
        <taxon>Eukaryota</taxon>
        <taxon>Viridiplantae</taxon>
        <taxon>Streptophyta</taxon>
        <taxon>Embryophyta</taxon>
        <taxon>Tracheophyta</taxon>
        <taxon>Spermatophyta</taxon>
        <taxon>Magnoliopsida</taxon>
        <taxon>eudicotyledons</taxon>
        <taxon>Gunneridae</taxon>
        <taxon>Pentapetalae</taxon>
        <taxon>asterids</taxon>
        <taxon>campanulids</taxon>
        <taxon>Escalloniales</taxon>
        <taxon>Escalloniaceae</taxon>
        <taxon>Escallonia</taxon>
    </lineage>
</organism>
<sequence length="376" mass="42761">MLLLQVSDAVMCRAFPTTLRKAAHAWFKSLRPRSIHSFAQLSDLFQSHFISNKTQRKNFTSLLNVVQERNESLVHYLGHFNAVTLEIDNLDESIKYIAFLRGLHPTSKFAFTINKNPLGNTSALLNKAKEYLETHKGNQGDNGQELGKQTREDSLRDRQGPKCSRRDERRPNELFGMKNLTPLNAKPSQILHEINNQEMLERPHKMRSAPSKRDKNLWCRYHNDHSHTIDNCKSLKRAIEALTKLGHLRRYVNRRDERREATTLVGREVAQENAGVINTISGGIALGGSSGQGRKAYAREVCTTMGSFSKKQKMKTNPTISFSEEDVGDIKTHHDDPLVVTLRVANFDTKRILVDNGSSAEVLFYEAFQEMNISSE</sequence>
<evidence type="ECO:0000313" key="3">
    <source>
        <dbReference type="EMBL" id="KAK3009256.1"/>
    </source>
</evidence>
<feature type="region of interest" description="Disordered" evidence="1">
    <location>
        <begin position="135"/>
        <end position="188"/>
    </location>
</feature>
<dbReference type="EMBL" id="JAVXUP010001664">
    <property type="protein sequence ID" value="KAK3009256.1"/>
    <property type="molecule type" value="Genomic_DNA"/>
</dbReference>
<protein>
    <recommendedName>
        <fullName evidence="2">Retrotransposon gag domain-containing protein</fullName>
    </recommendedName>
</protein>
<accession>A0AA89AR21</accession>
<dbReference type="InterPro" id="IPR005162">
    <property type="entry name" value="Retrotrans_gag_dom"/>
</dbReference>
<dbReference type="AlphaFoldDB" id="A0AA89AR21"/>
<feature type="domain" description="Retrotransposon gag" evidence="2">
    <location>
        <begin position="14"/>
        <end position="104"/>
    </location>
</feature>
<name>A0AA89AR21_9ASTE</name>
<comment type="caution">
    <text evidence="3">The sequence shown here is derived from an EMBL/GenBank/DDBJ whole genome shotgun (WGS) entry which is preliminary data.</text>
</comment>
<dbReference type="PANTHER" id="PTHR33223:SF10">
    <property type="entry name" value="AMINOTRANSFERASE-LIKE PLANT MOBILE DOMAIN-CONTAINING PROTEIN"/>
    <property type="match status" value="1"/>
</dbReference>
<evidence type="ECO:0000256" key="1">
    <source>
        <dbReference type="SAM" id="MobiDB-lite"/>
    </source>
</evidence>
<evidence type="ECO:0000313" key="4">
    <source>
        <dbReference type="Proteomes" id="UP001188597"/>
    </source>
</evidence>
<evidence type="ECO:0000259" key="2">
    <source>
        <dbReference type="Pfam" id="PF03732"/>
    </source>
</evidence>
<dbReference type="PANTHER" id="PTHR33223">
    <property type="entry name" value="CCHC-TYPE DOMAIN-CONTAINING PROTEIN"/>
    <property type="match status" value="1"/>
</dbReference>
<dbReference type="Pfam" id="PF03732">
    <property type="entry name" value="Retrotrans_gag"/>
    <property type="match status" value="1"/>
</dbReference>